<sequence length="488" mass="54207">MSAFRLEILLLLLICWSCTSNDNGIKVTIFKEENFQGDKYEGLSTENCAIIPDDFRLNQGSILTSGCVAFHYGRNCSISSSAGFVVQSREKSLEEAVRLSSSNTWKKEEMIGSYRDCWGLELEKLHDLYYNIYGSHKSVGGICECNNEHSGIYNHAQLNGKCFKFYQSLHCSGEHKVMKGLYFDFDVSPQYTSYEPCHIPLGCGKLTMMAFNLEPALDINSFGGTVKNVAIDVKQTFINDGPGLMEERYGVQRTLTETTTLKVSKSLRSLVKSSKSVTNIYQNGSIHKLAGSAKFGVASSPAAPVKGSADLTAEASRTATDDLEKVIADESKKEEEGNSTERTAHTIKTEKSFRVEKTVIIQPCTSYEVSSFVKMAENKEINYYMHFEITGVSTTGKRMAYADLQIGIESQINSEERFEVLHGHPRANNVTVVVQLRIQLVANLGMNSVVTGIGAPLEECQRRIEHCNCCDSDENETDETVLQNDSDK</sequence>
<feature type="signal peptide" evidence="1">
    <location>
        <begin position="1"/>
        <end position="20"/>
    </location>
</feature>
<evidence type="ECO:0000313" key="2">
    <source>
        <dbReference type="EMBL" id="CAL8143418.1"/>
    </source>
</evidence>
<organism evidence="2 3">
    <name type="scientific">Orchesella dallaii</name>
    <dbReference type="NCBI Taxonomy" id="48710"/>
    <lineage>
        <taxon>Eukaryota</taxon>
        <taxon>Metazoa</taxon>
        <taxon>Ecdysozoa</taxon>
        <taxon>Arthropoda</taxon>
        <taxon>Hexapoda</taxon>
        <taxon>Collembola</taxon>
        <taxon>Entomobryomorpha</taxon>
        <taxon>Entomobryoidea</taxon>
        <taxon>Orchesellidae</taxon>
        <taxon>Orchesellinae</taxon>
        <taxon>Orchesella</taxon>
    </lineage>
</organism>
<name>A0ABP1S4D2_9HEXA</name>
<proteinExistence type="predicted"/>
<dbReference type="EMBL" id="CAXLJM020000156">
    <property type="protein sequence ID" value="CAL8143418.1"/>
    <property type="molecule type" value="Genomic_DNA"/>
</dbReference>
<dbReference type="Proteomes" id="UP001642540">
    <property type="component" value="Unassembled WGS sequence"/>
</dbReference>
<protein>
    <submittedName>
        <fullName evidence="2">Uncharacterized protein</fullName>
    </submittedName>
</protein>
<comment type="caution">
    <text evidence="2">The sequence shown here is derived from an EMBL/GenBank/DDBJ whole genome shotgun (WGS) entry which is preliminary data.</text>
</comment>
<evidence type="ECO:0000313" key="3">
    <source>
        <dbReference type="Proteomes" id="UP001642540"/>
    </source>
</evidence>
<accession>A0ABP1S4D2</accession>
<evidence type="ECO:0000256" key="1">
    <source>
        <dbReference type="SAM" id="SignalP"/>
    </source>
</evidence>
<gene>
    <name evidence="2" type="ORF">ODALV1_LOCUS29554</name>
</gene>
<feature type="chain" id="PRO_5046533673" evidence="1">
    <location>
        <begin position="21"/>
        <end position="488"/>
    </location>
</feature>
<reference evidence="2 3" key="1">
    <citation type="submission" date="2024-08" db="EMBL/GenBank/DDBJ databases">
        <authorList>
            <person name="Cucini C."/>
            <person name="Frati F."/>
        </authorList>
    </citation>
    <scope>NUCLEOTIDE SEQUENCE [LARGE SCALE GENOMIC DNA]</scope>
</reference>
<keyword evidence="3" id="KW-1185">Reference proteome</keyword>
<keyword evidence="1" id="KW-0732">Signal</keyword>